<name>A0ABV5G6B6_9MICC</name>
<dbReference type="Gene3D" id="3.30.565.10">
    <property type="entry name" value="Histidine kinase-like ATPase, C-terminal domain"/>
    <property type="match status" value="1"/>
</dbReference>
<sequence length="61" mass="6270">MFDDGAGRGDRPEGFGITTMRQRANTAAGTLTVEDAFAPRSGDGATGTVVALSVPRWGGRS</sequence>
<protein>
    <submittedName>
        <fullName evidence="1">Uncharacterized protein</fullName>
    </submittedName>
</protein>
<evidence type="ECO:0000313" key="1">
    <source>
        <dbReference type="EMBL" id="MFB9074501.1"/>
    </source>
</evidence>
<keyword evidence="2" id="KW-1185">Reference proteome</keyword>
<reference evidence="1 2" key="1">
    <citation type="submission" date="2024-09" db="EMBL/GenBank/DDBJ databases">
        <authorList>
            <person name="Sun Q."/>
            <person name="Mori K."/>
        </authorList>
    </citation>
    <scope>NUCLEOTIDE SEQUENCE [LARGE SCALE GENOMIC DNA]</scope>
    <source>
        <strain evidence="1 2">CCM 7609</strain>
    </source>
</reference>
<comment type="caution">
    <text evidence="1">The sequence shown here is derived from an EMBL/GenBank/DDBJ whole genome shotgun (WGS) entry which is preliminary data.</text>
</comment>
<dbReference type="InterPro" id="IPR036890">
    <property type="entry name" value="HATPase_C_sf"/>
</dbReference>
<dbReference type="EMBL" id="JBHMFI010000002">
    <property type="protein sequence ID" value="MFB9074501.1"/>
    <property type="molecule type" value="Genomic_DNA"/>
</dbReference>
<proteinExistence type="predicted"/>
<accession>A0ABV5G6B6</accession>
<organism evidence="1 2">
    <name type="scientific">Citricoccus parietis</name>
    <dbReference type="NCBI Taxonomy" id="592307"/>
    <lineage>
        <taxon>Bacteria</taxon>
        <taxon>Bacillati</taxon>
        <taxon>Actinomycetota</taxon>
        <taxon>Actinomycetes</taxon>
        <taxon>Micrococcales</taxon>
        <taxon>Micrococcaceae</taxon>
        <taxon>Citricoccus</taxon>
    </lineage>
</organism>
<dbReference type="Proteomes" id="UP001589575">
    <property type="component" value="Unassembled WGS sequence"/>
</dbReference>
<gene>
    <name evidence="1" type="ORF">ACFFX0_26225</name>
</gene>
<evidence type="ECO:0000313" key="2">
    <source>
        <dbReference type="Proteomes" id="UP001589575"/>
    </source>
</evidence>